<gene>
    <name evidence="1" type="ORF">L2E82_10630</name>
</gene>
<name>A0ACB9GB56_CICIN</name>
<reference evidence="2" key="1">
    <citation type="journal article" date="2022" name="Mol. Ecol. Resour.">
        <title>The genomes of chicory, endive, great burdock and yacon provide insights into Asteraceae palaeo-polyploidization history and plant inulin production.</title>
        <authorList>
            <person name="Fan W."/>
            <person name="Wang S."/>
            <person name="Wang H."/>
            <person name="Wang A."/>
            <person name="Jiang F."/>
            <person name="Liu H."/>
            <person name="Zhao H."/>
            <person name="Xu D."/>
            <person name="Zhang Y."/>
        </authorList>
    </citation>
    <scope>NUCLEOTIDE SEQUENCE [LARGE SCALE GENOMIC DNA]</scope>
    <source>
        <strain evidence="2">cv. Punajuju</strain>
    </source>
</reference>
<keyword evidence="2" id="KW-1185">Reference proteome</keyword>
<accession>A0ACB9GB56</accession>
<protein>
    <submittedName>
        <fullName evidence="1">Uncharacterized protein</fullName>
    </submittedName>
</protein>
<evidence type="ECO:0000313" key="1">
    <source>
        <dbReference type="EMBL" id="KAI3780645.1"/>
    </source>
</evidence>
<dbReference type="EMBL" id="CM042010">
    <property type="protein sequence ID" value="KAI3780645.1"/>
    <property type="molecule type" value="Genomic_DNA"/>
</dbReference>
<sequence length="313" mass="35262">MDQTISHRHINMTRATTGAPGTGRHSDDSTKLSGEYDSAADMIFEFLEESELSSGSSCTSGDSYDNGELEEDENSGDPEENRLFWESQEQLLTESLFRTSSIESKIRQATKEIVKEIKSSAFGGCDCGRTVDGCRRCMLKVISDRLQTAGYNCGICKAKWTDKKQVPAGEHTYIEVLDTSNSKKGVISVIIELNFQAEFEMVKSSEEYNHLISRLPEIYVGKTERLESLIKILCIASKKCMKDQKIHIAPWRKLKYMQAKWHGIREAEPLSSHMLLVERSSRLPRSMVSLLTYDLIDNLNLSSSLHSMAIKVL</sequence>
<dbReference type="Proteomes" id="UP001055811">
    <property type="component" value="Linkage Group LG02"/>
</dbReference>
<comment type="caution">
    <text evidence="1">The sequence shown here is derived from an EMBL/GenBank/DDBJ whole genome shotgun (WGS) entry which is preliminary data.</text>
</comment>
<evidence type="ECO:0000313" key="2">
    <source>
        <dbReference type="Proteomes" id="UP001055811"/>
    </source>
</evidence>
<proteinExistence type="predicted"/>
<organism evidence="1 2">
    <name type="scientific">Cichorium intybus</name>
    <name type="common">Chicory</name>
    <dbReference type="NCBI Taxonomy" id="13427"/>
    <lineage>
        <taxon>Eukaryota</taxon>
        <taxon>Viridiplantae</taxon>
        <taxon>Streptophyta</taxon>
        <taxon>Embryophyta</taxon>
        <taxon>Tracheophyta</taxon>
        <taxon>Spermatophyta</taxon>
        <taxon>Magnoliopsida</taxon>
        <taxon>eudicotyledons</taxon>
        <taxon>Gunneridae</taxon>
        <taxon>Pentapetalae</taxon>
        <taxon>asterids</taxon>
        <taxon>campanulids</taxon>
        <taxon>Asterales</taxon>
        <taxon>Asteraceae</taxon>
        <taxon>Cichorioideae</taxon>
        <taxon>Cichorieae</taxon>
        <taxon>Cichoriinae</taxon>
        <taxon>Cichorium</taxon>
    </lineage>
</organism>
<reference evidence="1 2" key="2">
    <citation type="journal article" date="2022" name="Mol. Ecol. Resour.">
        <title>The genomes of chicory, endive, great burdock and yacon provide insights into Asteraceae paleo-polyploidization history and plant inulin production.</title>
        <authorList>
            <person name="Fan W."/>
            <person name="Wang S."/>
            <person name="Wang H."/>
            <person name="Wang A."/>
            <person name="Jiang F."/>
            <person name="Liu H."/>
            <person name="Zhao H."/>
            <person name="Xu D."/>
            <person name="Zhang Y."/>
        </authorList>
    </citation>
    <scope>NUCLEOTIDE SEQUENCE [LARGE SCALE GENOMIC DNA]</scope>
    <source>
        <strain evidence="2">cv. Punajuju</strain>
        <tissue evidence="1">Leaves</tissue>
    </source>
</reference>